<sequence>MANWLELVTTDASGALLFKNAWATSHAITDHHVAALASAGRARWKIENEHNHTLKTKGDHFDHHFGHGKQFLANLFATLNLLAYLVHTALDWMDTRYPRCAACCPPAEPSSNTCAPCYSTCRSMTGIISCASCSSASLPTPQTPADFPHPTVLTLTTRYHGI</sequence>
<reference evidence="1" key="1">
    <citation type="submission" date="2014-02" db="EMBL/GenBank/DDBJ databases">
        <title>Expanding our view of genomic diversity in Candidatus Accumulibacter clades.</title>
        <authorList>
            <person name="Skennerton C.T."/>
            <person name="Barr J.J."/>
            <person name="Slater F.R."/>
            <person name="Bond P.L."/>
            <person name="Tyson G.W."/>
        </authorList>
    </citation>
    <scope>NUCLEOTIDE SEQUENCE [LARGE SCALE GENOMIC DNA]</scope>
</reference>
<dbReference type="STRING" id="1453999.AW06_004023"/>
<dbReference type="Proteomes" id="UP000021315">
    <property type="component" value="Unassembled WGS sequence"/>
</dbReference>
<proteinExistence type="predicted"/>
<dbReference type="AlphaFoldDB" id="A0A080M133"/>
<gene>
    <name evidence="1" type="ORF">AW06_004023</name>
</gene>
<evidence type="ECO:0000313" key="1">
    <source>
        <dbReference type="EMBL" id="KFB74967.1"/>
    </source>
</evidence>
<name>A0A080M133_9PROT</name>
<protein>
    <recommendedName>
        <fullName evidence="3">Transposase</fullName>
    </recommendedName>
</protein>
<comment type="caution">
    <text evidence="1">The sequence shown here is derived from an EMBL/GenBank/DDBJ whole genome shotgun (WGS) entry which is preliminary data.</text>
</comment>
<organism evidence="1 2">
    <name type="scientific">Candidatus Accumulibacter cognatus</name>
    <dbReference type="NCBI Taxonomy" id="2954383"/>
    <lineage>
        <taxon>Bacteria</taxon>
        <taxon>Pseudomonadati</taxon>
        <taxon>Pseudomonadota</taxon>
        <taxon>Betaproteobacteria</taxon>
        <taxon>Candidatus Accumulibacter</taxon>
    </lineage>
</organism>
<keyword evidence="2" id="KW-1185">Reference proteome</keyword>
<accession>A0A080M133</accession>
<evidence type="ECO:0008006" key="3">
    <source>
        <dbReference type="Google" id="ProtNLM"/>
    </source>
</evidence>
<dbReference type="EMBL" id="JDST02000111">
    <property type="protein sequence ID" value="KFB74967.1"/>
    <property type="molecule type" value="Genomic_DNA"/>
</dbReference>
<evidence type="ECO:0000313" key="2">
    <source>
        <dbReference type="Proteomes" id="UP000021315"/>
    </source>
</evidence>